<feature type="domain" description="HTH tetR-type" evidence="5">
    <location>
        <begin position="248"/>
        <end position="308"/>
    </location>
</feature>
<gene>
    <name evidence="6" type="ORF">JOF36_005487</name>
</gene>
<keyword evidence="3" id="KW-0804">Transcription</keyword>
<protein>
    <submittedName>
        <fullName evidence="6">AcrR family transcriptional regulator</fullName>
    </submittedName>
</protein>
<sequence length="446" mass="48698">MSDGEILRRDGYWPSSPVVGRRGAQTRQRIVAETLKLFETHGFHGTSVESIAKAAGTSRATLYQYFGSKEQIFVELLDECGAALMRVVRRLGPLGPTAEGFDNLHWWLGDWAWVYDRYATMFVQWANIDTPGTAVQPMVLGFVRSYNARIASRLASSGVEDMDPDSASLALTSLVHRFNYFRHRGNVPLPSLDEATDGLAVAMQLMLFPDTPSEVFVQLPPVRSRPALRPVADPVEITPAPELSARAAATVGDIVAAGARLFAERGYHGTGVDDLVTEAGFARATFYKYFDDKLDLLRRLSTEARVISAGLAERLAALELTGEEAADRAALRAWLADFVPFHRHYVGVFRSWVEGGLTDPGLVAAAERSNSAVHAAAVRLLMQVERDYPLDLDVAAGVFVAVLDRMPDAVLETGRDASNDAIVDLMLDAIMRGLLNGHVARPSVTS</sequence>
<proteinExistence type="predicted"/>
<dbReference type="InterPro" id="IPR050109">
    <property type="entry name" value="HTH-type_TetR-like_transc_reg"/>
</dbReference>
<evidence type="ECO:0000256" key="1">
    <source>
        <dbReference type="ARBA" id="ARBA00023015"/>
    </source>
</evidence>
<evidence type="ECO:0000313" key="7">
    <source>
        <dbReference type="Proteomes" id="UP001519295"/>
    </source>
</evidence>
<keyword evidence="1" id="KW-0805">Transcription regulation</keyword>
<feature type="DNA-binding region" description="H-T-H motif" evidence="4">
    <location>
        <begin position="271"/>
        <end position="290"/>
    </location>
</feature>
<dbReference type="RefSeq" id="WP_210032327.1">
    <property type="nucleotide sequence ID" value="NZ_JAGINU010000001.1"/>
</dbReference>
<keyword evidence="2 4" id="KW-0238">DNA-binding</keyword>
<dbReference type="PANTHER" id="PTHR30055:SF234">
    <property type="entry name" value="HTH-TYPE TRANSCRIPTIONAL REGULATOR BETI"/>
    <property type="match status" value="1"/>
</dbReference>
<feature type="DNA-binding region" description="H-T-H motif" evidence="4">
    <location>
        <begin position="47"/>
        <end position="66"/>
    </location>
</feature>
<dbReference type="PROSITE" id="PS50977">
    <property type="entry name" value="HTH_TETR_2"/>
    <property type="match status" value="2"/>
</dbReference>
<evidence type="ECO:0000259" key="5">
    <source>
        <dbReference type="PROSITE" id="PS50977"/>
    </source>
</evidence>
<evidence type="ECO:0000256" key="4">
    <source>
        <dbReference type="PROSITE-ProRule" id="PRU00335"/>
    </source>
</evidence>
<name>A0ABS4W190_9PSEU</name>
<dbReference type="SUPFAM" id="SSF46689">
    <property type="entry name" value="Homeodomain-like"/>
    <property type="match status" value="2"/>
</dbReference>
<dbReference type="Pfam" id="PF00440">
    <property type="entry name" value="TetR_N"/>
    <property type="match status" value="2"/>
</dbReference>
<comment type="caution">
    <text evidence="6">The sequence shown here is derived from an EMBL/GenBank/DDBJ whole genome shotgun (WGS) entry which is preliminary data.</text>
</comment>
<evidence type="ECO:0000256" key="2">
    <source>
        <dbReference type="ARBA" id="ARBA00023125"/>
    </source>
</evidence>
<accession>A0ABS4W190</accession>
<reference evidence="6 7" key="1">
    <citation type="submission" date="2021-03" db="EMBL/GenBank/DDBJ databases">
        <title>Sequencing the genomes of 1000 actinobacteria strains.</title>
        <authorList>
            <person name="Klenk H.-P."/>
        </authorList>
    </citation>
    <scope>NUCLEOTIDE SEQUENCE [LARGE SCALE GENOMIC DNA]</scope>
    <source>
        <strain evidence="6 7">DSM 45256</strain>
    </source>
</reference>
<dbReference type="Gene3D" id="1.10.357.10">
    <property type="entry name" value="Tetracycline Repressor, domain 2"/>
    <property type="match status" value="2"/>
</dbReference>
<evidence type="ECO:0000256" key="3">
    <source>
        <dbReference type="ARBA" id="ARBA00023163"/>
    </source>
</evidence>
<feature type="domain" description="HTH tetR-type" evidence="5">
    <location>
        <begin position="24"/>
        <end position="84"/>
    </location>
</feature>
<dbReference type="PRINTS" id="PR00455">
    <property type="entry name" value="HTHTETR"/>
</dbReference>
<organism evidence="6 7">
    <name type="scientific">Pseudonocardia parietis</name>
    <dbReference type="NCBI Taxonomy" id="570936"/>
    <lineage>
        <taxon>Bacteria</taxon>
        <taxon>Bacillati</taxon>
        <taxon>Actinomycetota</taxon>
        <taxon>Actinomycetes</taxon>
        <taxon>Pseudonocardiales</taxon>
        <taxon>Pseudonocardiaceae</taxon>
        <taxon>Pseudonocardia</taxon>
    </lineage>
</organism>
<evidence type="ECO:0000313" key="6">
    <source>
        <dbReference type="EMBL" id="MBP2369791.1"/>
    </source>
</evidence>
<dbReference type="Proteomes" id="UP001519295">
    <property type="component" value="Unassembled WGS sequence"/>
</dbReference>
<dbReference type="EMBL" id="JAGINU010000001">
    <property type="protein sequence ID" value="MBP2369791.1"/>
    <property type="molecule type" value="Genomic_DNA"/>
</dbReference>
<keyword evidence="7" id="KW-1185">Reference proteome</keyword>
<dbReference type="InterPro" id="IPR009057">
    <property type="entry name" value="Homeodomain-like_sf"/>
</dbReference>
<dbReference type="Gene3D" id="1.10.10.60">
    <property type="entry name" value="Homeodomain-like"/>
    <property type="match status" value="1"/>
</dbReference>
<dbReference type="PANTHER" id="PTHR30055">
    <property type="entry name" value="HTH-TYPE TRANSCRIPTIONAL REGULATOR RUTR"/>
    <property type="match status" value="1"/>
</dbReference>
<dbReference type="InterPro" id="IPR001647">
    <property type="entry name" value="HTH_TetR"/>
</dbReference>